<dbReference type="InterPro" id="IPR004533">
    <property type="entry name" value="CDP-diaglyc--ser_O-PTrfase"/>
</dbReference>
<reference evidence="17 18" key="1">
    <citation type="submission" date="2022-03" db="EMBL/GenBank/DDBJ databases">
        <title>Genomic Encyclopedia of Type Strains, Phase III (KMG-III): the genomes of soil and plant-associated and newly described type strains.</title>
        <authorList>
            <person name="Whitman W."/>
        </authorList>
    </citation>
    <scope>NUCLEOTIDE SEQUENCE [LARGE SCALE GENOMIC DNA]</scope>
    <source>
        <strain evidence="17 18">BSker1</strain>
    </source>
</reference>
<evidence type="ECO:0000256" key="16">
    <source>
        <dbReference type="SAM" id="Phobius"/>
    </source>
</evidence>
<keyword evidence="8 16" id="KW-0812">Transmembrane</keyword>
<dbReference type="InterPro" id="IPR000462">
    <property type="entry name" value="CDP-OH_P_trans"/>
</dbReference>
<evidence type="ECO:0000313" key="17">
    <source>
        <dbReference type="EMBL" id="MCP1726176.1"/>
    </source>
</evidence>
<keyword evidence="7 15" id="KW-0808">Transferase</keyword>
<dbReference type="InterPro" id="IPR048254">
    <property type="entry name" value="CDP_ALCOHOL_P_TRANSF_CS"/>
</dbReference>
<evidence type="ECO:0000256" key="4">
    <source>
        <dbReference type="ARBA" id="ARBA00013174"/>
    </source>
</evidence>
<evidence type="ECO:0000256" key="7">
    <source>
        <dbReference type="ARBA" id="ARBA00022679"/>
    </source>
</evidence>
<evidence type="ECO:0000256" key="6">
    <source>
        <dbReference type="ARBA" id="ARBA00022516"/>
    </source>
</evidence>
<sequence>MAAKKRKQREQGSARSIRRGIYLLPNLFTTAAMFAGFFAMISAMDGRFQAAGVAVLVAFLLDGVDGRVARLTGTESEFGREYDSLSDLVSFGLAPAMIVYNWGLGVLGDEPWWWWIQISWLVAFFFAVAAALRLARFNTRAGSSDKRFFQGLPSPSAAACVAVGAWLLASLDLQNAVMLPFVYGMTVAVAALMVSNISYYSFKDLNLAGGRVPFTYVIAIPVLFILIALAPSKVLFAGFFLYALSGPVLSLWRRRRRALKFANKEREGGGDHGG</sequence>
<dbReference type="Proteomes" id="UP001523550">
    <property type="component" value="Unassembled WGS sequence"/>
</dbReference>
<dbReference type="Gene3D" id="1.20.120.1760">
    <property type="match status" value="1"/>
</dbReference>
<dbReference type="EMBL" id="JALJYF010000001">
    <property type="protein sequence ID" value="MCP1726176.1"/>
    <property type="molecule type" value="Genomic_DNA"/>
</dbReference>
<dbReference type="InterPro" id="IPR043130">
    <property type="entry name" value="CDP-OH_PTrfase_TM_dom"/>
</dbReference>
<dbReference type="GO" id="GO:0003882">
    <property type="term" value="F:CDP-diacylglycerol-serine O-phosphatidyltransferase activity"/>
    <property type="evidence" value="ECO:0007669"/>
    <property type="project" value="UniProtKB-EC"/>
</dbReference>
<keyword evidence="10" id="KW-0443">Lipid metabolism</keyword>
<evidence type="ECO:0000256" key="13">
    <source>
        <dbReference type="ARBA" id="ARBA00023264"/>
    </source>
</evidence>
<proteinExistence type="inferred from homology"/>
<feature type="transmembrane region" description="Helical" evidence="16">
    <location>
        <begin position="147"/>
        <end position="169"/>
    </location>
</feature>
<dbReference type="InterPro" id="IPR050324">
    <property type="entry name" value="CDP-alcohol_PTase-I"/>
</dbReference>
<comment type="similarity">
    <text evidence="3 15">Belongs to the CDP-alcohol phosphatidyltransferase class-I family.</text>
</comment>
<keyword evidence="9 16" id="KW-1133">Transmembrane helix</keyword>
<evidence type="ECO:0000256" key="3">
    <source>
        <dbReference type="ARBA" id="ARBA00010441"/>
    </source>
</evidence>
<evidence type="ECO:0000256" key="15">
    <source>
        <dbReference type="RuleBase" id="RU003750"/>
    </source>
</evidence>
<evidence type="ECO:0000256" key="2">
    <source>
        <dbReference type="ARBA" id="ARBA00004127"/>
    </source>
</evidence>
<feature type="transmembrane region" description="Helical" evidence="16">
    <location>
        <begin position="21"/>
        <end position="41"/>
    </location>
</feature>
<evidence type="ECO:0000256" key="5">
    <source>
        <dbReference type="ARBA" id="ARBA00017171"/>
    </source>
</evidence>
<keyword evidence="12" id="KW-0594">Phospholipid biosynthesis</keyword>
<keyword evidence="18" id="KW-1185">Reference proteome</keyword>
<keyword evidence="6" id="KW-0444">Lipid biosynthesis</keyword>
<dbReference type="PROSITE" id="PS00379">
    <property type="entry name" value="CDP_ALCOHOL_P_TRANSF"/>
    <property type="match status" value="1"/>
</dbReference>
<name>A0ABT1G4F8_9GAMM</name>
<feature type="transmembrane region" description="Helical" evidence="16">
    <location>
        <begin position="112"/>
        <end position="135"/>
    </location>
</feature>
<feature type="transmembrane region" description="Helical" evidence="16">
    <location>
        <begin position="212"/>
        <end position="229"/>
    </location>
</feature>
<dbReference type="NCBIfam" id="TIGR00473">
    <property type="entry name" value="pssA"/>
    <property type="match status" value="1"/>
</dbReference>
<organism evidence="17 18">
    <name type="scientific">Natronospira proteinivora</name>
    <dbReference type="NCBI Taxonomy" id="1807133"/>
    <lineage>
        <taxon>Bacteria</taxon>
        <taxon>Pseudomonadati</taxon>
        <taxon>Pseudomonadota</taxon>
        <taxon>Gammaproteobacteria</taxon>
        <taxon>Natronospirales</taxon>
        <taxon>Natronospiraceae</taxon>
        <taxon>Natronospira</taxon>
    </lineage>
</organism>
<accession>A0ABT1G4F8</accession>
<evidence type="ECO:0000256" key="8">
    <source>
        <dbReference type="ARBA" id="ARBA00022692"/>
    </source>
</evidence>
<dbReference type="PANTHER" id="PTHR14269:SF61">
    <property type="entry name" value="CDP-DIACYLGLYCEROL--SERINE O-PHOSPHATIDYLTRANSFERASE"/>
    <property type="match status" value="1"/>
</dbReference>
<evidence type="ECO:0000256" key="12">
    <source>
        <dbReference type="ARBA" id="ARBA00023209"/>
    </source>
</evidence>
<comment type="catalytic activity">
    <reaction evidence="1">
        <text>a CDP-1,2-diacyl-sn-glycerol + L-serine = a 1,2-diacyl-sn-glycero-3-phospho-L-serine + CMP + H(+)</text>
        <dbReference type="Rhea" id="RHEA:16913"/>
        <dbReference type="ChEBI" id="CHEBI:15378"/>
        <dbReference type="ChEBI" id="CHEBI:33384"/>
        <dbReference type="ChEBI" id="CHEBI:57262"/>
        <dbReference type="ChEBI" id="CHEBI:58332"/>
        <dbReference type="ChEBI" id="CHEBI:60377"/>
        <dbReference type="EC" id="2.7.8.8"/>
    </reaction>
</comment>
<keyword evidence="11 16" id="KW-0472">Membrane</keyword>
<evidence type="ECO:0000256" key="14">
    <source>
        <dbReference type="ARBA" id="ARBA00032361"/>
    </source>
</evidence>
<feature type="transmembrane region" description="Helical" evidence="16">
    <location>
        <begin position="181"/>
        <end position="200"/>
    </location>
</feature>
<feature type="transmembrane region" description="Helical" evidence="16">
    <location>
        <begin position="235"/>
        <end position="252"/>
    </location>
</feature>
<comment type="caution">
    <text evidence="17">The sequence shown here is derived from an EMBL/GenBank/DDBJ whole genome shotgun (WGS) entry which is preliminary data.</text>
</comment>
<comment type="subcellular location">
    <subcellularLocation>
        <location evidence="2">Endomembrane system</location>
        <topology evidence="2">Multi-pass membrane protein</topology>
    </subcellularLocation>
</comment>
<evidence type="ECO:0000313" key="18">
    <source>
        <dbReference type="Proteomes" id="UP001523550"/>
    </source>
</evidence>
<dbReference type="PANTHER" id="PTHR14269">
    <property type="entry name" value="CDP-DIACYLGLYCEROL--GLYCEROL-3-PHOSPHATE 3-PHOSPHATIDYLTRANSFERASE-RELATED"/>
    <property type="match status" value="1"/>
</dbReference>
<evidence type="ECO:0000256" key="10">
    <source>
        <dbReference type="ARBA" id="ARBA00023098"/>
    </source>
</evidence>
<evidence type="ECO:0000256" key="11">
    <source>
        <dbReference type="ARBA" id="ARBA00023136"/>
    </source>
</evidence>
<evidence type="ECO:0000256" key="9">
    <source>
        <dbReference type="ARBA" id="ARBA00022989"/>
    </source>
</evidence>
<dbReference type="Pfam" id="PF01066">
    <property type="entry name" value="CDP-OH_P_transf"/>
    <property type="match status" value="1"/>
</dbReference>
<keyword evidence="13" id="KW-1208">Phospholipid metabolism</keyword>
<protein>
    <recommendedName>
        <fullName evidence="5">CDP-diacylglycerol--serine O-phosphatidyltransferase</fullName>
        <ecNumber evidence="4">2.7.8.8</ecNumber>
    </recommendedName>
    <alternativeName>
        <fullName evidence="14">Phosphatidylserine synthase</fullName>
    </alternativeName>
</protein>
<gene>
    <name evidence="17" type="ORF">J2T60_000141</name>
</gene>
<dbReference type="EC" id="2.7.8.8" evidence="4"/>
<evidence type="ECO:0000256" key="1">
    <source>
        <dbReference type="ARBA" id="ARBA00000287"/>
    </source>
</evidence>